<feature type="region of interest" description="Disordered" evidence="1">
    <location>
        <begin position="1"/>
        <end position="39"/>
    </location>
</feature>
<evidence type="ECO:0000256" key="1">
    <source>
        <dbReference type="SAM" id="MobiDB-lite"/>
    </source>
</evidence>
<dbReference type="GeneID" id="70289787"/>
<name>A0A9P7ZT03_9HYPO</name>
<sequence>MDAVWRGGRGGKGEGSQQSEKWRKGRTARDSNNNMYSDGRKINTYLAGSHRLALHREARRAPTLSDTNHCMSAFASIGTTAAFPKYLTHESLLKVRTFAALHRIVTSPCHFRSSHSLTHKLSSSGSIVRRVTILRTGPALFRRRVDFLQLQCIRVCALQVRLETVPPWLCLDKDMWTDMESTDDKVDQLLTYWSFLSPVPRTSNVGVA</sequence>
<gene>
    <name evidence="2" type="ORF">F5Z01DRAFT_301814</name>
</gene>
<proteinExistence type="predicted"/>
<dbReference type="RefSeq" id="XP_046121733.1">
    <property type="nucleotide sequence ID" value="XM_046258884.1"/>
</dbReference>
<dbReference type="Proteomes" id="UP000887229">
    <property type="component" value="Unassembled WGS sequence"/>
</dbReference>
<reference evidence="2" key="1">
    <citation type="journal article" date="2021" name="IMA Fungus">
        <title>Genomic characterization of three marine fungi, including Emericellopsis atlantica sp. nov. with signatures of a generalist lifestyle and marine biomass degradation.</title>
        <authorList>
            <person name="Hagestad O.C."/>
            <person name="Hou L."/>
            <person name="Andersen J.H."/>
            <person name="Hansen E.H."/>
            <person name="Altermark B."/>
            <person name="Li C."/>
            <person name="Kuhnert E."/>
            <person name="Cox R.J."/>
            <person name="Crous P.W."/>
            <person name="Spatafora J.W."/>
            <person name="Lail K."/>
            <person name="Amirebrahimi M."/>
            <person name="Lipzen A."/>
            <person name="Pangilinan J."/>
            <person name="Andreopoulos W."/>
            <person name="Hayes R.D."/>
            <person name="Ng V."/>
            <person name="Grigoriev I.V."/>
            <person name="Jackson S.A."/>
            <person name="Sutton T.D.S."/>
            <person name="Dobson A.D.W."/>
            <person name="Rama T."/>
        </authorList>
    </citation>
    <scope>NUCLEOTIDE SEQUENCE</scope>
    <source>
        <strain evidence="2">TS7</strain>
    </source>
</reference>
<accession>A0A9P7ZT03</accession>
<comment type="caution">
    <text evidence="2">The sequence shown here is derived from an EMBL/GenBank/DDBJ whole genome shotgun (WGS) entry which is preliminary data.</text>
</comment>
<dbReference type="EMBL" id="MU251244">
    <property type="protein sequence ID" value="KAG9257809.1"/>
    <property type="molecule type" value="Genomic_DNA"/>
</dbReference>
<dbReference type="AlphaFoldDB" id="A0A9P7ZT03"/>
<evidence type="ECO:0000313" key="2">
    <source>
        <dbReference type="EMBL" id="KAG9257809.1"/>
    </source>
</evidence>
<organism evidence="2 3">
    <name type="scientific">Emericellopsis atlantica</name>
    <dbReference type="NCBI Taxonomy" id="2614577"/>
    <lineage>
        <taxon>Eukaryota</taxon>
        <taxon>Fungi</taxon>
        <taxon>Dikarya</taxon>
        <taxon>Ascomycota</taxon>
        <taxon>Pezizomycotina</taxon>
        <taxon>Sordariomycetes</taxon>
        <taxon>Hypocreomycetidae</taxon>
        <taxon>Hypocreales</taxon>
        <taxon>Bionectriaceae</taxon>
        <taxon>Emericellopsis</taxon>
    </lineage>
</organism>
<keyword evidence="3" id="KW-1185">Reference proteome</keyword>
<protein>
    <submittedName>
        <fullName evidence="2">Uncharacterized protein</fullName>
    </submittedName>
</protein>
<evidence type="ECO:0000313" key="3">
    <source>
        <dbReference type="Proteomes" id="UP000887229"/>
    </source>
</evidence>